<dbReference type="Proteomes" id="UP000095332">
    <property type="component" value="Unassembled WGS sequence"/>
</dbReference>
<dbReference type="AlphaFoldDB" id="A0A174WQ61"/>
<reference evidence="2 5" key="1">
    <citation type="submission" date="2015-09" db="EMBL/GenBank/DDBJ databases">
        <authorList>
            <consortium name="Pathogen Informatics"/>
        </authorList>
    </citation>
    <scope>NUCLEOTIDE SEQUENCE [LARGE SCALE GENOMIC DNA]</scope>
    <source>
        <strain evidence="2 5">2789STDY5834948</strain>
    </source>
</reference>
<dbReference type="Proteomes" id="UP000471216">
    <property type="component" value="Unassembled WGS sequence"/>
</dbReference>
<evidence type="ECO:0000313" key="6">
    <source>
        <dbReference type="Proteomes" id="UP000450599"/>
    </source>
</evidence>
<feature type="compositionally biased region" description="Polar residues" evidence="1">
    <location>
        <begin position="11"/>
        <end position="24"/>
    </location>
</feature>
<evidence type="ECO:0000313" key="3">
    <source>
        <dbReference type="EMBL" id="MRY85309.1"/>
    </source>
</evidence>
<name>A0A174WQ61_PARDI</name>
<dbReference type="RefSeq" id="WP_057329197.1">
    <property type="nucleotide sequence ID" value="NZ_CZBM01000016.1"/>
</dbReference>
<sequence>MEYTRTDTKQQSRVIDTRQQSKQTPSIFELLQGNNSRTLQQGPVTQRMLYGDPQNAKELIEKQIELQKREPAGDAPVPSEGLPWVEASVPEDDGVEAEVTPGQIHDRLDNDFEGDSIKRPHNQDYFTTVGFEFEFAQFPNNGKDSILENVLHTQLARSAEVFEYTGLPFFLETDAGSELELVTPPFVIETVGDTSIPLADDVEKADDLMETGITEVIGDKHEKAEDETAIELLAMAQKIGDNMGLHFNFSSDPRLPEDEVGRITNHNLLGCPSAKLKEKIDASKGAEYITLGVTDISEENALKVIPSHKLDRLSSTVPIGKNGIGTQVNIAMDMEGFQQMANLPKPYQSYDLEVSEAKRFIEEEIKRGCGECCHILGDKFSFLAGEIAMHLVNTFALQGMDDYLATSKKFWQGEETEYRPQHPESSVKDLRGVWFKDSVRGLIDDVLNNRILDYDFCKMELAGVLRSMTFGGFGKNIGRGWELDPEKMMEAANMLAGYLEGGKEEESGGKPGVCERDKKYQSDVRPDTYVHLDPGKMAPGLEGRKMHLVESRYFSSKEVICNLRCMTCLHFIKMAENSSEDIASEAFGNVYSSIDELVKSVNGFDGILSFNKDEVLLSVSGMQKTCDWLDDEIQKMGRIEDRRVKQISSDLRGIRTNISKAKYILESVIGTALMISEISRDVSKMKKSDSIEVMSAYVHPDCVDKTSSAEVALYLAKLIVHEAENVVSEVNKIYSGMYAINSSMCRIKSYVDYIKKIISKTKK</sequence>
<proteinExistence type="predicted"/>
<dbReference type="EMBL" id="CZBM01000016">
    <property type="protein sequence ID" value="CUQ49454.1"/>
    <property type="molecule type" value="Genomic_DNA"/>
</dbReference>
<dbReference type="EMBL" id="WKMW01000013">
    <property type="protein sequence ID" value="MRY85309.1"/>
    <property type="molecule type" value="Genomic_DNA"/>
</dbReference>
<evidence type="ECO:0000313" key="5">
    <source>
        <dbReference type="Proteomes" id="UP000095332"/>
    </source>
</evidence>
<gene>
    <name evidence="2" type="ORF">ERS852560_03419</name>
    <name evidence="4" type="ORF">GKD54_15220</name>
    <name evidence="3" type="ORF">GKD58_13770</name>
</gene>
<dbReference type="Proteomes" id="UP000450599">
    <property type="component" value="Unassembled WGS sequence"/>
</dbReference>
<evidence type="ECO:0000313" key="2">
    <source>
        <dbReference type="EMBL" id="CUQ49454.1"/>
    </source>
</evidence>
<protein>
    <submittedName>
        <fullName evidence="2">Uncharacterized protein</fullName>
    </submittedName>
</protein>
<evidence type="ECO:0000313" key="4">
    <source>
        <dbReference type="EMBL" id="MRZ07532.1"/>
    </source>
</evidence>
<feature type="compositionally biased region" description="Basic and acidic residues" evidence="1">
    <location>
        <begin position="1"/>
        <end position="10"/>
    </location>
</feature>
<reference evidence="6 7" key="2">
    <citation type="journal article" date="2019" name="Nat. Med.">
        <title>A library of human gut bacterial isolates paired with longitudinal multiomics data enables mechanistic microbiome research.</title>
        <authorList>
            <person name="Poyet M."/>
            <person name="Groussin M."/>
            <person name="Gibbons S.M."/>
            <person name="Avila-Pacheco J."/>
            <person name="Jiang X."/>
            <person name="Kearney S.M."/>
            <person name="Perrotta A.R."/>
            <person name="Berdy B."/>
            <person name="Zhao S."/>
            <person name="Lieberman T.D."/>
            <person name="Swanson P.K."/>
            <person name="Smith M."/>
            <person name="Roesemann S."/>
            <person name="Alexander J.E."/>
            <person name="Rich S.A."/>
            <person name="Livny J."/>
            <person name="Vlamakis H."/>
            <person name="Clish C."/>
            <person name="Bullock K."/>
            <person name="Deik A."/>
            <person name="Scott J."/>
            <person name="Pierce K.A."/>
            <person name="Xavier R.J."/>
            <person name="Alm E.J."/>
        </authorList>
    </citation>
    <scope>NUCLEOTIDE SEQUENCE [LARGE SCALE GENOMIC DNA]</scope>
    <source>
        <strain evidence="4 7">BIOML-A10</strain>
        <strain evidence="3 6">BIOML-A11</strain>
    </source>
</reference>
<accession>A0A174WQ61</accession>
<feature type="region of interest" description="Disordered" evidence="1">
    <location>
        <begin position="1"/>
        <end position="24"/>
    </location>
</feature>
<evidence type="ECO:0000313" key="7">
    <source>
        <dbReference type="Proteomes" id="UP000471216"/>
    </source>
</evidence>
<evidence type="ECO:0000256" key="1">
    <source>
        <dbReference type="SAM" id="MobiDB-lite"/>
    </source>
</evidence>
<dbReference type="EMBL" id="WKMX01000014">
    <property type="protein sequence ID" value="MRZ07532.1"/>
    <property type="molecule type" value="Genomic_DNA"/>
</dbReference>
<organism evidence="2 5">
    <name type="scientific">Parabacteroides distasonis</name>
    <dbReference type="NCBI Taxonomy" id="823"/>
    <lineage>
        <taxon>Bacteria</taxon>
        <taxon>Pseudomonadati</taxon>
        <taxon>Bacteroidota</taxon>
        <taxon>Bacteroidia</taxon>
        <taxon>Bacteroidales</taxon>
        <taxon>Tannerellaceae</taxon>
        <taxon>Parabacteroides</taxon>
    </lineage>
</organism>